<dbReference type="FunFam" id="1.10.10.10:FF:000028">
    <property type="entry name" value="Fumarate/nitrate reduction transcriptional regulator Fnr"/>
    <property type="match status" value="1"/>
</dbReference>
<comment type="caution">
    <text evidence="6">The sequence shown here is derived from an EMBL/GenBank/DDBJ whole genome shotgun (WGS) entry which is preliminary data.</text>
</comment>
<dbReference type="Pfam" id="PF00027">
    <property type="entry name" value="cNMP_binding"/>
    <property type="match status" value="1"/>
</dbReference>
<keyword evidence="2" id="KW-0238">DNA-binding</keyword>
<name>A0A261S1M4_9BORD</name>
<dbReference type="InterPro" id="IPR018490">
    <property type="entry name" value="cNMP-bd_dom_sf"/>
</dbReference>
<dbReference type="PROSITE" id="PS51063">
    <property type="entry name" value="HTH_CRP_2"/>
    <property type="match status" value="1"/>
</dbReference>
<dbReference type="InterPro" id="IPR036388">
    <property type="entry name" value="WH-like_DNA-bd_sf"/>
</dbReference>
<organism evidence="6 7">
    <name type="scientific">Bordetella genomosp. 10</name>
    <dbReference type="NCBI Taxonomy" id="1416804"/>
    <lineage>
        <taxon>Bacteria</taxon>
        <taxon>Pseudomonadati</taxon>
        <taxon>Pseudomonadota</taxon>
        <taxon>Betaproteobacteria</taxon>
        <taxon>Burkholderiales</taxon>
        <taxon>Alcaligenaceae</taxon>
        <taxon>Bordetella</taxon>
    </lineage>
</organism>
<gene>
    <name evidence="6" type="ORF">CAL29_25255</name>
</gene>
<accession>A0A261S1M4</accession>
<dbReference type="InterPro" id="IPR000595">
    <property type="entry name" value="cNMP-bd_dom"/>
</dbReference>
<dbReference type="CDD" id="cd00038">
    <property type="entry name" value="CAP_ED"/>
    <property type="match status" value="1"/>
</dbReference>
<evidence type="ECO:0008006" key="8">
    <source>
        <dbReference type="Google" id="ProtNLM"/>
    </source>
</evidence>
<sequence>MRTVENSVSRTRARNITWLRAAGSASHPSSSPCSQCDAGSMCQIAALGGGGLVSALDTQIGVRAVQAGESIYRAGDALRNLFTPRCGMCKSVRIDREGRQQITGFKIRGECFGTDGIATGRHESEAVALLDMQVCTLPFLRAEAVADALPEVHRGMKRLLSKETSDRENLLMLVANRNAEQRVAAFLLDLGARFGERTANSSLFPLCISREDIGAHLGLTLETVSRVFSRFRRRGLVQWEGRVIRILDMPGLEHAGDG</sequence>
<keyword evidence="7" id="KW-1185">Reference proteome</keyword>
<feature type="domain" description="HTH crp-type" evidence="5">
    <location>
        <begin position="177"/>
        <end position="250"/>
    </location>
</feature>
<dbReference type="PANTHER" id="PTHR24567">
    <property type="entry name" value="CRP FAMILY TRANSCRIPTIONAL REGULATORY PROTEIN"/>
    <property type="match status" value="1"/>
</dbReference>
<dbReference type="PANTHER" id="PTHR24567:SF75">
    <property type="entry name" value="FUMARATE AND NITRATE REDUCTION REGULATORY PROTEIN"/>
    <property type="match status" value="1"/>
</dbReference>
<evidence type="ECO:0000256" key="3">
    <source>
        <dbReference type="ARBA" id="ARBA00023163"/>
    </source>
</evidence>
<dbReference type="InterPro" id="IPR014710">
    <property type="entry name" value="RmlC-like_jellyroll"/>
</dbReference>
<dbReference type="GO" id="GO:0005829">
    <property type="term" value="C:cytosol"/>
    <property type="evidence" value="ECO:0007669"/>
    <property type="project" value="TreeGrafter"/>
</dbReference>
<evidence type="ECO:0000313" key="6">
    <source>
        <dbReference type="EMBL" id="OZI31238.1"/>
    </source>
</evidence>
<dbReference type="Gene3D" id="1.10.10.10">
    <property type="entry name" value="Winged helix-like DNA-binding domain superfamily/Winged helix DNA-binding domain"/>
    <property type="match status" value="1"/>
</dbReference>
<keyword evidence="1" id="KW-0805">Transcription regulation</keyword>
<dbReference type="OrthoDB" id="7643467at2"/>
<evidence type="ECO:0000256" key="1">
    <source>
        <dbReference type="ARBA" id="ARBA00023015"/>
    </source>
</evidence>
<proteinExistence type="predicted"/>
<dbReference type="Pfam" id="PF13545">
    <property type="entry name" value="HTH_Crp_2"/>
    <property type="match status" value="1"/>
</dbReference>
<dbReference type="SUPFAM" id="SSF51206">
    <property type="entry name" value="cAMP-binding domain-like"/>
    <property type="match status" value="1"/>
</dbReference>
<evidence type="ECO:0000256" key="2">
    <source>
        <dbReference type="ARBA" id="ARBA00023125"/>
    </source>
</evidence>
<dbReference type="PRINTS" id="PR00034">
    <property type="entry name" value="HTHCRP"/>
</dbReference>
<evidence type="ECO:0000313" key="7">
    <source>
        <dbReference type="Proteomes" id="UP000216020"/>
    </source>
</evidence>
<evidence type="ECO:0000259" key="4">
    <source>
        <dbReference type="PROSITE" id="PS50042"/>
    </source>
</evidence>
<dbReference type="RefSeq" id="WP_094855652.1">
    <property type="nucleotide sequence ID" value="NZ_NEVM01000005.1"/>
</dbReference>
<dbReference type="Gene3D" id="2.60.120.10">
    <property type="entry name" value="Jelly Rolls"/>
    <property type="match status" value="1"/>
</dbReference>
<reference evidence="7" key="1">
    <citation type="submission" date="2017-05" db="EMBL/GenBank/DDBJ databases">
        <title>Complete and WGS of Bordetella genogroups.</title>
        <authorList>
            <person name="Spilker T."/>
            <person name="Lipuma J."/>
        </authorList>
    </citation>
    <scope>NUCLEOTIDE SEQUENCE [LARGE SCALE GENOMIC DNA]</scope>
    <source>
        <strain evidence="7">AU16122</strain>
    </source>
</reference>
<dbReference type="SMART" id="SM00100">
    <property type="entry name" value="cNMP"/>
    <property type="match status" value="1"/>
</dbReference>
<dbReference type="GO" id="GO:0003700">
    <property type="term" value="F:DNA-binding transcription factor activity"/>
    <property type="evidence" value="ECO:0007669"/>
    <property type="project" value="TreeGrafter"/>
</dbReference>
<dbReference type="GO" id="GO:0003677">
    <property type="term" value="F:DNA binding"/>
    <property type="evidence" value="ECO:0007669"/>
    <property type="project" value="UniProtKB-KW"/>
</dbReference>
<dbReference type="InterPro" id="IPR036390">
    <property type="entry name" value="WH_DNA-bd_sf"/>
</dbReference>
<keyword evidence="3" id="KW-0804">Transcription</keyword>
<protein>
    <recommendedName>
        <fullName evidence="8">HTH crp-type domain-containing protein</fullName>
    </recommendedName>
</protein>
<dbReference type="PROSITE" id="PS50042">
    <property type="entry name" value="CNMP_BINDING_3"/>
    <property type="match status" value="1"/>
</dbReference>
<evidence type="ECO:0000259" key="5">
    <source>
        <dbReference type="PROSITE" id="PS51063"/>
    </source>
</evidence>
<dbReference type="InterPro" id="IPR012318">
    <property type="entry name" value="HTH_CRP"/>
</dbReference>
<dbReference type="Proteomes" id="UP000216020">
    <property type="component" value="Unassembled WGS sequence"/>
</dbReference>
<dbReference type="SUPFAM" id="SSF46785">
    <property type="entry name" value="Winged helix' DNA-binding domain"/>
    <property type="match status" value="1"/>
</dbReference>
<dbReference type="EMBL" id="NEVM01000005">
    <property type="protein sequence ID" value="OZI31238.1"/>
    <property type="molecule type" value="Genomic_DNA"/>
</dbReference>
<dbReference type="InterPro" id="IPR050397">
    <property type="entry name" value="Env_Response_Regulators"/>
</dbReference>
<dbReference type="SMART" id="SM00419">
    <property type="entry name" value="HTH_CRP"/>
    <property type="match status" value="1"/>
</dbReference>
<feature type="domain" description="Cyclic nucleotide-binding" evidence="4">
    <location>
        <begin position="52"/>
        <end position="127"/>
    </location>
</feature>
<dbReference type="AlphaFoldDB" id="A0A261S1M4"/>